<reference evidence="2" key="1">
    <citation type="submission" date="2019-12" db="UniProtKB">
        <authorList>
            <consortium name="WormBaseParasite"/>
        </authorList>
    </citation>
    <scope>IDENTIFICATION</scope>
</reference>
<organism evidence="1 2">
    <name type="scientific">Trichuris muris</name>
    <name type="common">Mouse whipworm</name>
    <dbReference type="NCBI Taxonomy" id="70415"/>
    <lineage>
        <taxon>Eukaryota</taxon>
        <taxon>Metazoa</taxon>
        <taxon>Ecdysozoa</taxon>
        <taxon>Nematoda</taxon>
        <taxon>Enoplea</taxon>
        <taxon>Dorylaimia</taxon>
        <taxon>Trichinellida</taxon>
        <taxon>Trichuridae</taxon>
        <taxon>Trichuris</taxon>
    </lineage>
</organism>
<protein>
    <submittedName>
        <fullName evidence="2">Uncharacterized protein</fullName>
    </submittedName>
</protein>
<dbReference type="WBParaSite" id="TMUE_2000008680.1">
    <property type="protein sequence ID" value="TMUE_2000008680.1"/>
    <property type="gene ID" value="WBGene00300360"/>
</dbReference>
<proteinExistence type="predicted"/>
<evidence type="ECO:0000313" key="1">
    <source>
        <dbReference type="Proteomes" id="UP000046395"/>
    </source>
</evidence>
<accession>A0A5S6QN88</accession>
<dbReference type="AlphaFoldDB" id="A0A5S6QN88"/>
<evidence type="ECO:0000313" key="2">
    <source>
        <dbReference type="WBParaSite" id="TMUE_2000008680.1"/>
    </source>
</evidence>
<sequence length="98" mass="11249">MIEISCDHKRCPLGRSLRNVASVSVSKRSLLVLWHWETFVFSLSRSERVFISGFAESAYSDFLTFLICHNRAYLAGIRCVRPTFAGSMSRKQMTLEEI</sequence>
<keyword evidence="1" id="KW-1185">Reference proteome</keyword>
<name>A0A5S6QN88_TRIMR</name>
<dbReference type="Proteomes" id="UP000046395">
    <property type="component" value="Unassembled WGS sequence"/>
</dbReference>